<protein>
    <recommendedName>
        <fullName evidence="2">histidine kinase</fullName>
        <ecNumber evidence="2">2.7.13.3</ecNumber>
    </recommendedName>
</protein>
<dbReference type="RefSeq" id="WP_344698071.1">
    <property type="nucleotide sequence ID" value="NZ_BAABBM010000001.1"/>
</dbReference>
<dbReference type="Proteomes" id="UP001500827">
    <property type="component" value="Unassembled WGS sequence"/>
</dbReference>
<evidence type="ECO:0000256" key="1">
    <source>
        <dbReference type="ARBA" id="ARBA00000085"/>
    </source>
</evidence>
<dbReference type="InterPro" id="IPR003661">
    <property type="entry name" value="HisK_dim/P_dom"/>
</dbReference>
<evidence type="ECO:0000256" key="2">
    <source>
        <dbReference type="ARBA" id="ARBA00012438"/>
    </source>
</evidence>
<dbReference type="CDD" id="cd00082">
    <property type="entry name" value="HisKA"/>
    <property type="match status" value="1"/>
</dbReference>
<accession>A0ABP7KW77</accession>
<reference evidence="6" key="1">
    <citation type="journal article" date="2019" name="Int. J. Syst. Evol. Microbiol.">
        <title>The Global Catalogue of Microorganisms (GCM) 10K type strain sequencing project: providing services to taxonomists for standard genome sequencing and annotation.</title>
        <authorList>
            <consortium name="The Broad Institute Genomics Platform"/>
            <consortium name="The Broad Institute Genome Sequencing Center for Infectious Disease"/>
            <person name="Wu L."/>
            <person name="Ma J."/>
        </authorList>
    </citation>
    <scope>NUCLEOTIDE SEQUENCE [LARGE SCALE GENOMIC DNA]</scope>
    <source>
        <strain evidence="6">JCM 17543</strain>
    </source>
</reference>
<dbReference type="SMART" id="SM00388">
    <property type="entry name" value="HisKA"/>
    <property type="match status" value="1"/>
</dbReference>
<organism evidence="5 6">
    <name type="scientific">Sphingomonas limnosediminicola</name>
    <dbReference type="NCBI Taxonomy" id="940133"/>
    <lineage>
        <taxon>Bacteria</taxon>
        <taxon>Pseudomonadati</taxon>
        <taxon>Pseudomonadota</taxon>
        <taxon>Alphaproteobacteria</taxon>
        <taxon>Sphingomonadales</taxon>
        <taxon>Sphingomonadaceae</taxon>
        <taxon>Sphingomonas</taxon>
    </lineage>
</organism>
<keyword evidence="6" id="KW-1185">Reference proteome</keyword>
<comment type="catalytic activity">
    <reaction evidence="1">
        <text>ATP + protein L-histidine = ADP + protein N-phospho-L-histidine.</text>
        <dbReference type="EC" id="2.7.13.3"/>
    </reaction>
</comment>
<gene>
    <name evidence="5" type="ORF">GCM10022276_04510</name>
</gene>
<name>A0ABP7KW77_9SPHN</name>
<evidence type="ECO:0000313" key="5">
    <source>
        <dbReference type="EMBL" id="GAA3888488.1"/>
    </source>
</evidence>
<dbReference type="EMBL" id="BAABBM010000001">
    <property type="protein sequence ID" value="GAA3888488.1"/>
    <property type="molecule type" value="Genomic_DNA"/>
</dbReference>
<feature type="compositionally biased region" description="Pro residues" evidence="3">
    <location>
        <begin position="149"/>
        <end position="163"/>
    </location>
</feature>
<dbReference type="Gene3D" id="1.10.287.130">
    <property type="match status" value="1"/>
</dbReference>
<comment type="caution">
    <text evidence="5">The sequence shown here is derived from an EMBL/GenBank/DDBJ whole genome shotgun (WGS) entry which is preliminary data.</text>
</comment>
<dbReference type="SUPFAM" id="SSF47384">
    <property type="entry name" value="Homodimeric domain of signal transducing histidine kinase"/>
    <property type="match status" value="1"/>
</dbReference>
<dbReference type="Pfam" id="PF00512">
    <property type="entry name" value="HisKA"/>
    <property type="match status" value="1"/>
</dbReference>
<dbReference type="InterPro" id="IPR036097">
    <property type="entry name" value="HisK_dim/P_sf"/>
</dbReference>
<feature type="domain" description="Signal transduction histidine kinase dimerisation/phosphoacceptor" evidence="4">
    <location>
        <begin position="311"/>
        <end position="375"/>
    </location>
</feature>
<sequence length="523" mass="56195">MRFDDRLLTVLSQPAGDRHDAAVRWRQLVDLVARAGPASASPVVDHALEVIRTEAPNIDEELRAAAARAVAARPLPVGLLEYFVSDGLTVSAPVLAAATLERAQWQAVLSHADEETRRFVEALHPEVPAVAAPAEREPAPEPFVESPEAPVPAPATTPTPTPTPSLHDVVARIERRRRARSASRTASLAPLPVEAPSLFRWECGPSGDIAWVEGAPRGALIGRSIARVQDDDEDRIDDEVTRAFAMRAPFRDGEMTVSGDGLVAGEWKISGLPAFDPTDGRFAGYRGIALRETARPEPSEPAVEILADPDSLRELVHEIKTPLTAIIGFAEIIEGQYLGPADYRYRKRAGDIVSEARLLLRAIDDLDFAAKVHSAGGGGERRVDLLRLAERVGETLSAEAAQRSVELNLTPTTSAVIAAVEPEIAERLLIRLGSAVIERADAGERLKISLEQNNEQCRISVSRPQALRSIPDAQLFDAAASEGPEKPGLLAGFSLRLVRGLARIAGGDLAPTRAGLTLSFPRA</sequence>
<dbReference type="EC" id="2.7.13.3" evidence="2"/>
<feature type="region of interest" description="Disordered" evidence="3">
    <location>
        <begin position="132"/>
        <end position="166"/>
    </location>
</feature>
<proteinExistence type="predicted"/>
<evidence type="ECO:0000256" key="3">
    <source>
        <dbReference type="SAM" id="MobiDB-lite"/>
    </source>
</evidence>
<evidence type="ECO:0000313" key="6">
    <source>
        <dbReference type="Proteomes" id="UP001500827"/>
    </source>
</evidence>
<evidence type="ECO:0000259" key="4">
    <source>
        <dbReference type="SMART" id="SM00388"/>
    </source>
</evidence>